<accession>A0AAV1QG16</accession>
<dbReference type="Proteomes" id="UP001314229">
    <property type="component" value="Unassembled WGS sequence"/>
</dbReference>
<feature type="region of interest" description="Disordered" evidence="1">
    <location>
        <begin position="47"/>
        <end position="120"/>
    </location>
</feature>
<dbReference type="AlphaFoldDB" id="A0AAV1QG16"/>
<dbReference type="EMBL" id="CAWUFR010001006">
    <property type="protein sequence ID" value="CAK6982379.1"/>
    <property type="molecule type" value="Genomic_DNA"/>
</dbReference>
<evidence type="ECO:0000256" key="1">
    <source>
        <dbReference type="SAM" id="MobiDB-lite"/>
    </source>
</evidence>
<organism evidence="2 3">
    <name type="scientific">Scomber scombrus</name>
    <name type="common">Atlantic mackerel</name>
    <name type="synonym">Scomber vernalis</name>
    <dbReference type="NCBI Taxonomy" id="13677"/>
    <lineage>
        <taxon>Eukaryota</taxon>
        <taxon>Metazoa</taxon>
        <taxon>Chordata</taxon>
        <taxon>Craniata</taxon>
        <taxon>Vertebrata</taxon>
        <taxon>Euteleostomi</taxon>
        <taxon>Actinopterygii</taxon>
        <taxon>Neopterygii</taxon>
        <taxon>Teleostei</taxon>
        <taxon>Neoteleostei</taxon>
        <taxon>Acanthomorphata</taxon>
        <taxon>Pelagiaria</taxon>
        <taxon>Scombriformes</taxon>
        <taxon>Scombridae</taxon>
        <taxon>Scomber</taxon>
    </lineage>
</organism>
<feature type="compositionally biased region" description="Acidic residues" evidence="1">
    <location>
        <begin position="47"/>
        <end position="62"/>
    </location>
</feature>
<sequence length="292" mass="31007">MVKDFTKPAAYTGELIGVEYLYQQTNRVLEEISLDPDTPDEAAAVDALEDVDGGIEVDEEDPTVFGPDTPAAQSGHPADAPRSEPSVPSAPPKAPEVKAPPASSDSSSDSEEEMQGPDGQPAYQHVLKLAKALLEVRSLQGLSDRRVDRLIALWQGGSRLPSQTPGGAAEGEGHLLPWKAESPTQKGCPLYRWDEDSSSPSSSLRSQGPPAEVCLLLFLNSSTAPSLLLFLLCQEPQPSGRGRRLPLPGGKTRRPVAQYACSKCVQPKRLTTGLTRLAGVAYCAAVGGKTVE</sequence>
<name>A0AAV1QG16_SCOSC</name>
<feature type="non-terminal residue" evidence="2">
    <location>
        <position position="292"/>
    </location>
</feature>
<keyword evidence="3" id="KW-1185">Reference proteome</keyword>
<evidence type="ECO:0000313" key="2">
    <source>
        <dbReference type="EMBL" id="CAK6982379.1"/>
    </source>
</evidence>
<proteinExistence type="predicted"/>
<feature type="compositionally biased region" description="Low complexity" evidence="1">
    <location>
        <begin position="97"/>
        <end position="107"/>
    </location>
</feature>
<evidence type="ECO:0000313" key="3">
    <source>
        <dbReference type="Proteomes" id="UP001314229"/>
    </source>
</evidence>
<gene>
    <name evidence="2" type="ORF">FSCOSCO3_A025903</name>
</gene>
<reference evidence="2 3" key="1">
    <citation type="submission" date="2024-01" db="EMBL/GenBank/DDBJ databases">
        <authorList>
            <person name="Alioto T."/>
            <person name="Alioto T."/>
            <person name="Gomez Garrido J."/>
        </authorList>
    </citation>
    <scope>NUCLEOTIDE SEQUENCE [LARGE SCALE GENOMIC DNA]</scope>
</reference>
<comment type="caution">
    <text evidence="2">The sequence shown here is derived from an EMBL/GenBank/DDBJ whole genome shotgun (WGS) entry which is preliminary data.</text>
</comment>
<protein>
    <submittedName>
        <fullName evidence="2">Uncharacterized protein LOC121648640</fullName>
    </submittedName>
</protein>